<keyword evidence="7 9" id="KW-0804">Transcription</keyword>
<evidence type="ECO:0000256" key="4">
    <source>
        <dbReference type="ARBA" id="ARBA00022679"/>
    </source>
</evidence>
<dbReference type="RefSeq" id="XP_029651176.1">
    <property type="nucleotide sequence ID" value="XM_029795316.2"/>
</dbReference>
<dbReference type="Proteomes" id="UP000515154">
    <property type="component" value="Linkage group LG25"/>
</dbReference>
<evidence type="ECO:0000256" key="1">
    <source>
        <dbReference type="ARBA" id="ARBA00009493"/>
    </source>
</evidence>
<evidence type="ECO:0000259" key="10">
    <source>
        <dbReference type="SMART" id="SM01311"/>
    </source>
</evidence>
<dbReference type="Pfam" id="PF00940">
    <property type="entry name" value="RNA_pol"/>
    <property type="match status" value="1"/>
</dbReference>
<dbReference type="Gene3D" id="1.10.287.280">
    <property type="match status" value="1"/>
</dbReference>
<dbReference type="InterPro" id="IPR037159">
    <property type="entry name" value="RNA_POL_N_sf"/>
</dbReference>
<keyword evidence="3 9" id="KW-0240">DNA-directed RNA polymerase</keyword>
<comment type="similarity">
    <text evidence="1 9">Belongs to the phage and mitochondrial RNA polymerase family.</text>
</comment>
<evidence type="ECO:0000313" key="11">
    <source>
        <dbReference type="Proteomes" id="UP000515154"/>
    </source>
</evidence>
<dbReference type="PANTHER" id="PTHR10102:SF0">
    <property type="entry name" value="DNA-DIRECTED RNA POLYMERASE, MITOCHONDRIAL"/>
    <property type="match status" value="1"/>
</dbReference>
<evidence type="ECO:0000256" key="3">
    <source>
        <dbReference type="ARBA" id="ARBA00022478"/>
    </source>
</evidence>
<dbReference type="GO" id="GO:0003899">
    <property type="term" value="F:DNA-directed RNA polymerase activity"/>
    <property type="evidence" value="ECO:0007669"/>
    <property type="project" value="UniProtKB-EC"/>
</dbReference>
<dbReference type="GO" id="GO:0034245">
    <property type="term" value="C:mitochondrial DNA-directed RNA polymerase complex"/>
    <property type="evidence" value="ECO:0007669"/>
    <property type="project" value="TreeGrafter"/>
</dbReference>
<dbReference type="PROSITE" id="PS00489">
    <property type="entry name" value="RNA_POL_PHAGE_2"/>
    <property type="match status" value="1"/>
</dbReference>
<protein>
    <recommendedName>
        <fullName evidence="2 9">DNA-directed RNA polymerase</fullName>
        <ecNumber evidence="2 9">2.7.7.6</ecNumber>
    </recommendedName>
</protein>
<accession>A0A6P7TQE6</accession>
<dbReference type="Gene3D" id="1.10.150.20">
    <property type="entry name" value="5' to 3' exonuclease, C-terminal subdomain"/>
    <property type="match status" value="1"/>
</dbReference>
<keyword evidence="6" id="KW-0809">Transit peptide</keyword>
<keyword evidence="5 9" id="KW-0548">Nucleotidyltransferase</keyword>
<gene>
    <name evidence="12" type="primary">LOC115224418</name>
</gene>
<evidence type="ECO:0000256" key="5">
    <source>
        <dbReference type="ARBA" id="ARBA00022695"/>
    </source>
</evidence>
<dbReference type="Gene3D" id="1.10.1320.10">
    <property type="entry name" value="DNA-directed RNA polymerase, N-terminal domain"/>
    <property type="match status" value="1"/>
</dbReference>
<dbReference type="SUPFAM" id="SSF56672">
    <property type="entry name" value="DNA/RNA polymerases"/>
    <property type="match status" value="1"/>
</dbReference>
<comment type="function">
    <text evidence="9">DNA-dependent RNA polymerase catalyzes the transcription of DNA into RNA using the four ribonucleoside triphosphates as substrates.</text>
</comment>
<dbReference type="KEGG" id="osn:115224418"/>
<comment type="catalytic activity">
    <reaction evidence="8 9">
        <text>RNA(n) + a ribonucleoside 5'-triphosphate = RNA(n+1) + diphosphate</text>
        <dbReference type="Rhea" id="RHEA:21248"/>
        <dbReference type="Rhea" id="RHEA-COMP:14527"/>
        <dbReference type="Rhea" id="RHEA-COMP:17342"/>
        <dbReference type="ChEBI" id="CHEBI:33019"/>
        <dbReference type="ChEBI" id="CHEBI:61557"/>
        <dbReference type="ChEBI" id="CHEBI:140395"/>
        <dbReference type="EC" id="2.7.7.6"/>
    </reaction>
</comment>
<dbReference type="PANTHER" id="PTHR10102">
    <property type="entry name" value="DNA-DIRECTED RNA POLYMERASE, MITOCHONDRIAL"/>
    <property type="match status" value="1"/>
</dbReference>
<evidence type="ECO:0000256" key="7">
    <source>
        <dbReference type="ARBA" id="ARBA00023163"/>
    </source>
</evidence>
<dbReference type="FunFam" id="1.10.287.280:FF:000001">
    <property type="entry name" value="DNA-directed RNA polymerase"/>
    <property type="match status" value="1"/>
</dbReference>
<reference evidence="12" key="1">
    <citation type="submission" date="2025-08" db="UniProtKB">
        <authorList>
            <consortium name="RefSeq"/>
        </authorList>
    </citation>
    <scope>IDENTIFICATION</scope>
</reference>
<feature type="domain" description="DNA-directed RNA polymerase N-terminal" evidence="10">
    <location>
        <begin position="536"/>
        <end position="847"/>
    </location>
</feature>
<dbReference type="InterPro" id="IPR011990">
    <property type="entry name" value="TPR-like_helical_dom_sf"/>
</dbReference>
<dbReference type="GO" id="GO:0001018">
    <property type="term" value="F:mitochondrial promoter sequence-specific DNA binding"/>
    <property type="evidence" value="ECO:0007669"/>
    <property type="project" value="TreeGrafter"/>
</dbReference>
<keyword evidence="4 9" id="KW-0808">Transferase</keyword>
<organism evidence="11 12">
    <name type="scientific">Octopus sinensis</name>
    <name type="common">East Asian common octopus</name>
    <dbReference type="NCBI Taxonomy" id="2607531"/>
    <lineage>
        <taxon>Eukaryota</taxon>
        <taxon>Metazoa</taxon>
        <taxon>Spiralia</taxon>
        <taxon>Lophotrochozoa</taxon>
        <taxon>Mollusca</taxon>
        <taxon>Cephalopoda</taxon>
        <taxon>Coleoidea</taxon>
        <taxon>Octopodiformes</taxon>
        <taxon>Octopoda</taxon>
        <taxon>Incirrata</taxon>
        <taxon>Octopodidae</taxon>
        <taxon>Octopus</taxon>
    </lineage>
</organism>
<dbReference type="InterPro" id="IPR002092">
    <property type="entry name" value="DNA-dir_Rpol_phage-type"/>
</dbReference>
<evidence type="ECO:0000313" key="12">
    <source>
        <dbReference type="RefSeq" id="XP_029651176.1"/>
    </source>
</evidence>
<keyword evidence="11" id="KW-1185">Reference proteome</keyword>
<dbReference type="Gene3D" id="1.25.40.10">
    <property type="entry name" value="Tetratricopeptide repeat domain"/>
    <property type="match status" value="1"/>
</dbReference>
<dbReference type="GO" id="GO:0006390">
    <property type="term" value="P:mitochondrial transcription"/>
    <property type="evidence" value="ECO:0007669"/>
    <property type="project" value="TreeGrafter"/>
</dbReference>
<dbReference type="EC" id="2.7.7.6" evidence="2 9"/>
<proteinExistence type="inferred from homology"/>
<evidence type="ECO:0000256" key="8">
    <source>
        <dbReference type="ARBA" id="ARBA00048552"/>
    </source>
</evidence>
<dbReference type="InterPro" id="IPR029262">
    <property type="entry name" value="RPOL_N"/>
</dbReference>
<name>A0A6P7TQE6_9MOLL</name>
<evidence type="ECO:0000256" key="6">
    <source>
        <dbReference type="ARBA" id="ARBA00022946"/>
    </source>
</evidence>
<dbReference type="InterPro" id="IPR046950">
    <property type="entry name" value="DNA-dir_Rpol_C_phage-type"/>
</dbReference>
<dbReference type="Pfam" id="PF14700">
    <property type="entry name" value="RPOL_N"/>
    <property type="match status" value="1"/>
</dbReference>
<sequence>MSLIPRCSTLCRPSCLFSCLIKHYSSHPKTVSSKLQKKKLFREICNHKELVALLNARLSHLQGSSDEFHVLRPAHHDGSFEDRLQELRYFYDSAPIGFERSVSECPLSGITPDFIKELVTTQQKLTEISSDVWHQDYKSFHNQMMAVIKKSKGKKKQPVSLKTTKRNLNLKASRKGKNVADKLHKQKELYQTVVPTLVSPLGEWSATEEDLASGKFSTSEEVSVPGGDFVNDLKIMHDGQFVSDEEVLLSERSQAHLYSDIDTEEVNSFTDTSNQMVPGSVDPKPCSTPDANLDSQNAVTTAAATVSTANTKAKTKSRSKKPLINLKKSRNLERWRQNPVEMNLMFNNDLEAYVNACLFSGMVNKALAIIKFYNYQHKHRPAEVTLKIIKPEIYSNIMHALAKQGNFDSIQELFKMMKIHLKPTLQCYAACLECLGRKDSPDFQLGEHILQDLKRDGYSASQIFDSCTFRRDERQYVLKALKLISLDYEPSSKEINMKYSRNILQDLNTPPLLDTMIEKNPYHGVVDNDHLKKQLLLQHKRECDDHVVLKSVINQEKSQSSTKPVLEKLLSKWKGDLEAGFKRKINIYENKKYENSMTLYPYLKLFPVKDYVNIMLREAQRLASDSEAFSPSLNFLWLRMGNKVYYRFLIEDKINSLVSKKTVHLYNEYIEKYNEEQPEMVNHRLIWLNLMKEHSDGPSLDVPLKTWPLHVVKGVGRILFDIILYDLHIELNRDKDKSNSQKHIPAFYTVYRNYSFITKEEVKPHPKTMKIFQTNNTSELVFDTVALPMLVPPVPWISENLGTNLLATTKLVRLADSMHSQNKLSQVTHSSSEELSAVFDGLNILSACPWTINKPILDLIIKIFNNKGNKNLDIPPPSSECPPYPKITSDMTVQQRSQAQRLRIKLKQQSAEMYSLWCNELYKLSIANHFRDEVFWFPHSIDFRGRTYPCPPHLNHLGSDVSRSILCFAKGQKLGPHGLDWLKIHLVNLTGFQKRASNKERLQFANDHLEDILDSGDNPMEGSKWWQASDNPWQTLACCKEIAKAIRSPNPSEFISHLPVHQDGSCNGLQHYAALGRDQAGAESVNLCPFNHPKDVYSDICELVEKERQKDAENDIAVAQKLEGFVKRKVIKQTIMTTVYGVTKYGAKHQILKQLKDLPSFDQDYLWAACIYLTDKTFYCLNEMFTAARDIQIWLTLCAHQISTVCQQPVNWTTPLGLPVVQPYHKITSMQRWGVSHSNLSSTFEKPNSVKQKNAFPPNFVHSLDSTHMLLTALHCIRSGITYVSVHDCFWTHASSVEIMNQICREQFVALHNEPILEDLSKHLIDTYCSNVRKQQIRQEDFNHLLSIFSNVPHKGEFQLEKILQSTYFFS</sequence>
<dbReference type="PROSITE" id="PS00900">
    <property type="entry name" value="RNA_POL_PHAGE_1"/>
    <property type="match status" value="1"/>
</dbReference>
<evidence type="ECO:0000256" key="9">
    <source>
        <dbReference type="RuleBase" id="RU003805"/>
    </source>
</evidence>
<dbReference type="SMART" id="SM01311">
    <property type="entry name" value="RPOL_N"/>
    <property type="match status" value="1"/>
</dbReference>
<dbReference type="InterPro" id="IPR043502">
    <property type="entry name" value="DNA/RNA_pol_sf"/>
</dbReference>
<evidence type="ECO:0000256" key="2">
    <source>
        <dbReference type="ARBA" id="ARBA00012418"/>
    </source>
</evidence>